<keyword evidence="3" id="KW-1185">Reference proteome</keyword>
<feature type="region of interest" description="Disordered" evidence="1">
    <location>
        <begin position="1"/>
        <end position="22"/>
    </location>
</feature>
<organism evidence="2 3">
    <name type="scientific">Coccomyxa viridis</name>
    <dbReference type="NCBI Taxonomy" id="1274662"/>
    <lineage>
        <taxon>Eukaryota</taxon>
        <taxon>Viridiplantae</taxon>
        <taxon>Chlorophyta</taxon>
        <taxon>core chlorophytes</taxon>
        <taxon>Trebouxiophyceae</taxon>
        <taxon>Trebouxiophyceae incertae sedis</taxon>
        <taxon>Coccomyxaceae</taxon>
        <taxon>Coccomyxa</taxon>
    </lineage>
</organism>
<name>A0ABP1G221_9CHLO</name>
<evidence type="ECO:0000313" key="3">
    <source>
        <dbReference type="Proteomes" id="UP001497392"/>
    </source>
</evidence>
<dbReference type="EMBL" id="CAXHTA020000016">
    <property type="protein sequence ID" value="CAL5226249.1"/>
    <property type="molecule type" value="Genomic_DNA"/>
</dbReference>
<reference evidence="2 3" key="1">
    <citation type="submission" date="2024-06" db="EMBL/GenBank/DDBJ databases">
        <authorList>
            <person name="Kraege A."/>
            <person name="Thomma B."/>
        </authorList>
    </citation>
    <scope>NUCLEOTIDE SEQUENCE [LARGE SCALE GENOMIC DNA]</scope>
</reference>
<evidence type="ECO:0000256" key="1">
    <source>
        <dbReference type="SAM" id="MobiDB-lite"/>
    </source>
</evidence>
<dbReference type="Proteomes" id="UP001497392">
    <property type="component" value="Unassembled WGS sequence"/>
</dbReference>
<gene>
    <name evidence="2" type="primary">g9094</name>
    <name evidence="2" type="ORF">VP750_LOCUS8155</name>
</gene>
<comment type="caution">
    <text evidence="2">The sequence shown here is derived from an EMBL/GenBank/DDBJ whole genome shotgun (WGS) entry which is preliminary data.</text>
</comment>
<proteinExistence type="predicted"/>
<protein>
    <submittedName>
        <fullName evidence="2">G9094 protein</fullName>
    </submittedName>
</protein>
<accession>A0ABP1G221</accession>
<evidence type="ECO:0000313" key="2">
    <source>
        <dbReference type="EMBL" id="CAL5226249.1"/>
    </source>
</evidence>
<sequence>MGAKVTKPQLDAPPSPGDEPQVKWDVRSYEEASKLLKAHVMEVLTSSKWGFQEKPSGQTAKEASAFWVNSGALVVPHDFLSFVKQGVVQIDVDLELRQLVEGSEQLLTKWTFTFDADHTIAYDEKSRRKRPHQAPHFGFTIMRHRQRDLGGSADSLTRPEDKLSVAAHLYAPKGAGEPAHFRRDKEAQSEAMKVKPCCSVTVPYRVAYLQDHEEDIVYKSKCLRKMYFRYTCYSHKTARVA</sequence>